<sequence length="237" mass="26183">MSAPKLYLLDVEGTVAPVSFVTETLFPYARRHFARFLHVNAKDRAVQDDLRLLAEENRAETAEGCPTLGIEISDEMHAFYYLSWLMNQDRKSTALKSLQGKIWKAGYERGELRSEIFDDVPEAFARWSREGRVAIYSSGSAEAQVLFFRHSNHGDLTPMLSGYFDTRTGPKQASASYAAIAEAMQVAPADVLFFSDVVKELDAAREAGCGTRLVMRPGNVPVEAANGHSAIASFHAS</sequence>
<dbReference type="GO" id="GO:0000287">
    <property type="term" value="F:magnesium ion binding"/>
    <property type="evidence" value="ECO:0007669"/>
    <property type="project" value="UniProtKB-UniRule"/>
</dbReference>
<name>A0A9J7BT47_9BACT</name>
<comment type="similarity">
    <text evidence="4">Belongs to the HAD-like hydrolase superfamily. MasA/MtnC family.</text>
</comment>
<dbReference type="SFLD" id="SFLDS00003">
    <property type="entry name" value="Haloacid_Dehalogenase"/>
    <property type="match status" value="1"/>
</dbReference>
<dbReference type="InterPro" id="IPR023943">
    <property type="entry name" value="Enolase-ppase_E1"/>
</dbReference>
<dbReference type="SUPFAM" id="SSF56784">
    <property type="entry name" value="HAD-like"/>
    <property type="match status" value="1"/>
</dbReference>
<keyword evidence="3 4" id="KW-0486">Methionine biosynthesis</keyword>
<dbReference type="GO" id="GO:0043716">
    <property type="term" value="F:2-hydroxy-3-keto-5-methylthiopentenyl-1-phosphate phosphatase activity"/>
    <property type="evidence" value="ECO:0007669"/>
    <property type="project" value="UniProtKB-UniRule"/>
</dbReference>
<dbReference type="Gene3D" id="3.40.50.1000">
    <property type="entry name" value="HAD superfamily/HAD-like"/>
    <property type="match status" value="1"/>
</dbReference>
<accession>A0A9J7BT47</accession>
<dbReference type="Gene3D" id="1.10.720.60">
    <property type="match status" value="1"/>
</dbReference>
<dbReference type="HAMAP" id="MF_01681">
    <property type="entry name" value="Salvage_MtnC"/>
    <property type="match status" value="1"/>
</dbReference>
<dbReference type="Pfam" id="PF00702">
    <property type="entry name" value="Hydrolase"/>
    <property type="match status" value="1"/>
</dbReference>
<dbReference type="GO" id="GO:0043715">
    <property type="term" value="F:2,3-diketo-5-methylthiopentyl-1-phosphate enolase activity"/>
    <property type="evidence" value="ECO:0007669"/>
    <property type="project" value="UniProtKB-UniRule"/>
</dbReference>
<evidence type="ECO:0000313" key="6">
    <source>
        <dbReference type="Proteomes" id="UP001059380"/>
    </source>
</evidence>
<proteinExistence type="inferred from homology"/>
<comment type="catalytic activity">
    <reaction evidence="4">
        <text>5-methylsulfanyl-2,3-dioxopentyl phosphate + H2O = 1,2-dihydroxy-5-(methylsulfanyl)pent-1-en-3-one + phosphate</text>
        <dbReference type="Rhea" id="RHEA:21700"/>
        <dbReference type="ChEBI" id="CHEBI:15377"/>
        <dbReference type="ChEBI" id="CHEBI:43474"/>
        <dbReference type="ChEBI" id="CHEBI:49252"/>
        <dbReference type="ChEBI" id="CHEBI:58828"/>
        <dbReference type="EC" id="3.1.3.77"/>
    </reaction>
</comment>
<keyword evidence="4" id="KW-0479">Metal-binding</keyword>
<dbReference type="EMBL" id="CP093313">
    <property type="protein sequence ID" value="UWZ84189.1"/>
    <property type="molecule type" value="Genomic_DNA"/>
</dbReference>
<comment type="pathway">
    <text evidence="4">Amino-acid biosynthesis; L-methionine biosynthesis via salvage pathway; L-methionine from S-methyl-5-thio-alpha-D-ribose 1-phosphate: step 4/6.</text>
</comment>
<dbReference type="NCBIfam" id="TIGR01691">
    <property type="entry name" value="enolase-ppase"/>
    <property type="match status" value="1"/>
</dbReference>
<dbReference type="InterPro" id="IPR023214">
    <property type="entry name" value="HAD_sf"/>
</dbReference>
<reference evidence="5" key="1">
    <citation type="submission" date="2021-04" db="EMBL/GenBank/DDBJ databases">
        <title>Phylogenetic analysis of Acidobacteriaceae.</title>
        <authorList>
            <person name="Qiu L."/>
            <person name="Zhang Q."/>
        </authorList>
    </citation>
    <scope>NUCLEOTIDE SEQUENCE</scope>
    <source>
        <strain evidence="5">DSM 25168</strain>
    </source>
</reference>
<dbReference type="Proteomes" id="UP001059380">
    <property type="component" value="Chromosome"/>
</dbReference>
<dbReference type="InterPro" id="IPR036412">
    <property type="entry name" value="HAD-like_sf"/>
</dbReference>
<dbReference type="RefSeq" id="WP_260793693.1">
    <property type="nucleotide sequence ID" value="NZ_CP093313.1"/>
</dbReference>
<evidence type="ECO:0000256" key="4">
    <source>
        <dbReference type="HAMAP-Rule" id="MF_01681"/>
    </source>
</evidence>
<dbReference type="PANTHER" id="PTHR20371:SF1">
    <property type="entry name" value="ENOLASE-PHOSPHATASE E1"/>
    <property type="match status" value="1"/>
</dbReference>
<dbReference type="GO" id="GO:0043874">
    <property type="term" value="F:acireductone synthase activity"/>
    <property type="evidence" value="ECO:0007669"/>
    <property type="project" value="UniProtKB-EC"/>
</dbReference>
<dbReference type="SFLD" id="SFLDG01133">
    <property type="entry name" value="C1.5.4:_Enolase-phosphatase_Li"/>
    <property type="match status" value="1"/>
</dbReference>
<organism evidence="5 6">
    <name type="scientific">Occallatibacter riparius</name>
    <dbReference type="NCBI Taxonomy" id="1002689"/>
    <lineage>
        <taxon>Bacteria</taxon>
        <taxon>Pseudomonadati</taxon>
        <taxon>Acidobacteriota</taxon>
        <taxon>Terriglobia</taxon>
        <taxon>Terriglobales</taxon>
        <taxon>Acidobacteriaceae</taxon>
        <taxon>Occallatibacter</taxon>
    </lineage>
</organism>
<protein>
    <recommendedName>
        <fullName evidence="4">Enolase-phosphatase E1</fullName>
        <ecNumber evidence="4">3.1.3.77</ecNumber>
    </recommendedName>
    <alternativeName>
        <fullName evidence="4">2,3-diketo-5-methylthio-1-phosphopentane phosphatase</fullName>
    </alternativeName>
</protein>
<dbReference type="AlphaFoldDB" id="A0A9J7BT47"/>
<keyword evidence="1 4" id="KW-0028">Amino-acid biosynthesis</keyword>
<comment type="subunit">
    <text evidence="4">Monomer.</text>
</comment>
<comment type="cofactor">
    <cofactor evidence="4">
        <name>Mg(2+)</name>
        <dbReference type="ChEBI" id="CHEBI:18420"/>
    </cofactor>
    <text evidence="4">Binds 1 Mg(2+) ion per subunit.</text>
</comment>
<dbReference type="SFLD" id="SFLDF00044">
    <property type="entry name" value="enolase-phosphatase"/>
    <property type="match status" value="1"/>
</dbReference>
<dbReference type="SFLD" id="SFLDG01129">
    <property type="entry name" value="C1.5:_HAD__Beta-PGM__Phosphata"/>
    <property type="match status" value="1"/>
</dbReference>
<keyword evidence="6" id="KW-1185">Reference proteome</keyword>
<keyword evidence="4" id="KW-0460">Magnesium</keyword>
<evidence type="ECO:0000313" key="5">
    <source>
        <dbReference type="EMBL" id="UWZ84189.1"/>
    </source>
</evidence>
<evidence type="ECO:0000256" key="2">
    <source>
        <dbReference type="ARBA" id="ARBA00022801"/>
    </source>
</evidence>
<dbReference type="PANTHER" id="PTHR20371">
    <property type="entry name" value="ENOLASE-PHOSPHATASE E1"/>
    <property type="match status" value="1"/>
</dbReference>
<comment type="function">
    <text evidence="4">Bifunctional enzyme that catalyzes the enolization of 2,3-diketo-5-methylthiopentyl-1-phosphate (DK-MTP-1-P) into the intermediate 2-hydroxy-3-keto-5-methylthiopentenyl-1-phosphate (HK-MTPenyl-1-P), which is then dephosphorylated to form the acireductone 1,2-dihydroxy-3-keto-5-methylthiopentene (DHK-MTPene).</text>
</comment>
<dbReference type="GO" id="GO:0019509">
    <property type="term" value="P:L-methionine salvage from methylthioadenosine"/>
    <property type="evidence" value="ECO:0007669"/>
    <property type="project" value="UniProtKB-UniRule"/>
</dbReference>
<keyword evidence="2 4" id="KW-0378">Hydrolase</keyword>
<dbReference type="KEGG" id="orp:MOP44_27035"/>
<comment type="pathway">
    <text evidence="4">Amino-acid biosynthesis; L-methionine biosynthesis via salvage pathway; L-methionine from S-methyl-5-thio-alpha-D-ribose 1-phosphate: step 3/6.</text>
</comment>
<evidence type="ECO:0000256" key="3">
    <source>
        <dbReference type="ARBA" id="ARBA00023167"/>
    </source>
</evidence>
<gene>
    <name evidence="4 5" type="primary">mtnC</name>
    <name evidence="5" type="ORF">MOP44_27035</name>
</gene>
<evidence type="ECO:0000256" key="1">
    <source>
        <dbReference type="ARBA" id="ARBA00022605"/>
    </source>
</evidence>
<dbReference type="CDD" id="cd01629">
    <property type="entry name" value="HAD_EP"/>
    <property type="match status" value="1"/>
</dbReference>
<dbReference type="EC" id="3.1.3.77" evidence="4"/>